<protein>
    <submittedName>
        <fullName evidence="1">Uncharacterized protein</fullName>
    </submittedName>
</protein>
<sequence length="86" mass="10217">MKIVAKKIRMIAVFWPDQKPIPYKFKMEEDGEMVTVKVDRILYAHKSKIAGIETIIYACQSVIRGKETRYELKYTVTNCQWQLYKI</sequence>
<organism evidence="1 2">
    <name type="scientific">Hominibacterium faecale</name>
    <dbReference type="NCBI Taxonomy" id="2839743"/>
    <lineage>
        <taxon>Bacteria</taxon>
        <taxon>Bacillati</taxon>
        <taxon>Bacillota</taxon>
        <taxon>Clostridia</taxon>
        <taxon>Peptostreptococcales</taxon>
        <taxon>Anaerovoracaceae</taxon>
        <taxon>Hominibacterium</taxon>
    </lineage>
</organism>
<reference evidence="1" key="1">
    <citation type="submission" date="2022-09" db="EMBL/GenBank/DDBJ databases">
        <title>Culturomic study of gut microbiota in children with autism spectrum disorder.</title>
        <authorList>
            <person name="Efimov B.A."/>
            <person name="Chaplin A.V."/>
            <person name="Sokolova S.R."/>
            <person name="Pikina A.P."/>
            <person name="Korzhanova M."/>
            <person name="Belova V."/>
            <person name="Korostin D."/>
        </authorList>
    </citation>
    <scope>NUCLEOTIDE SEQUENCE</scope>
    <source>
        <strain evidence="1">ASD5510</strain>
    </source>
</reference>
<accession>A0A9J6QZ93</accession>
<comment type="caution">
    <text evidence="1">The sequence shown here is derived from an EMBL/GenBank/DDBJ whole genome shotgun (WGS) entry which is preliminary data.</text>
</comment>
<evidence type="ECO:0000313" key="1">
    <source>
        <dbReference type="EMBL" id="MCU7380757.1"/>
    </source>
</evidence>
<dbReference type="EMBL" id="JAOSHN010000013">
    <property type="protein sequence ID" value="MCU7380757.1"/>
    <property type="molecule type" value="Genomic_DNA"/>
</dbReference>
<keyword evidence="2" id="KW-1185">Reference proteome</keyword>
<dbReference type="AlphaFoldDB" id="A0A9J6QZ93"/>
<name>A0A9J6QZ93_9FIRM</name>
<proteinExistence type="predicted"/>
<gene>
    <name evidence="1" type="ORF">OBO34_20800</name>
</gene>
<evidence type="ECO:0000313" key="2">
    <source>
        <dbReference type="Proteomes" id="UP001065549"/>
    </source>
</evidence>
<dbReference type="Proteomes" id="UP001065549">
    <property type="component" value="Unassembled WGS sequence"/>
</dbReference>
<dbReference type="RefSeq" id="WP_148396602.1">
    <property type="nucleotide sequence ID" value="NZ_JAJAGH010000003.1"/>
</dbReference>